<dbReference type="Proteomes" id="UP000059419">
    <property type="component" value="Chromosome 1"/>
</dbReference>
<dbReference type="AlphaFoldDB" id="A0A0U5L5U0"/>
<evidence type="ECO:0000259" key="2">
    <source>
        <dbReference type="Pfam" id="PF12486"/>
    </source>
</evidence>
<organism evidence="3 4">
    <name type="scientific">Duffyella gerundensis</name>
    <dbReference type="NCBI Taxonomy" id="1619313"/>
    <lineage>
        <taxon>Bacteria</taxon>
        <taxon>Pseudomonadati</taxon>
        <taxon>Pseudomonadota</taxon>
        <taxon>Gammaproteobacteria</taxon>
        <taxon>Enterobacterales</taxon>
        <taxon>Erwiniaceae</taxon>
        <taxon>Duffyella</taxon>
    </lineage>
</organism>
<protein>
    <submittedName>
        <fullName evidence="3">Uncharacterized protein</fullName>
    </submittedName>
</protein>
<evidence type="ECO:0000259" key="1">
    <source>
        <dbReference type="Pfam" id="PF06812"/>
    </source>
</evidence>
<feature type="domain" description="ImpA C-terminal" evidence="2">
    <location>
        <begin position="299"/>
        <end position="442"/>
    </location>
</feature>
<name>A0A0U5L5U0_9GAMM</name>
<evidence type="ECO:0000313" key="4">
    <source>
        <dbReference type="Proteomes" id="UP000059419"/>
    </source>
</evidence>
<accession>A0A0U5L5U0</accession>
<evidence type="ECO:0000313" key="3">
    <source>
        <dbReference type="EMBL" id="CUU23831.1"/>
    </source>
</evidence>
<dbReference type="Pfam" id="PF12486">
    <property type="entry name" value="VasL"/>
    <property type="match status" value="1"/>
</dbReference>
<dbReference type="InterPro" id="IPR010657">
    <property type="entry name" value="ImpA_N"/>
</dbReference>
<gene>
    <name evidence="3" type="ORF">EM595_1597</name>
</gene>
<dbReference type="STRING" id="1619313.EM595_1597"/>
<dbReference type="EMBL" id="LN907827">
    <property type="protein sequence ID" value="CUU23831.1"/>
    <property type="molecule type" value="Genomic_DNA"/>
</dbReference>
<proteinExistence type="predicted"/>
<dbReference type="InterPro" id="IPR021069">
    <property type="entry name" value="ImpA_C"/>
</dbReference>
<dbReference type="Pfam" id="PF06812">
    <property type="entry name" value="ImpA_N"/>
    <property type="match status" value="1"/>
</dbReference>
<dbReference type="RefSeq" id="WP_067430042.1">
    <property type="nucleotide sequence ID" value="NZ_LN907827.1"/>
</dbReference>
<dbReference type="PATRIC" id="fig|1619313.3.peg.1660"/>
<dbReference type="PANTHER" id="PTHR37024">
    <property type="entry name" value="TYPE VI SECRETION SYSTEM DUF2094 AND IMPA-RELATED DOMAIN PROTEIN"/>
    <property type="match status" value="1"/>
</dbReference>
<reference evidence="4" key="1">
    <citation type="submission" date="2015-11" db="EMBL/GenBank/DDBJ databases">
        <authorList>
            <person name="Blom J."/>
        </authorList>
    </citation>
    <scope>NUCLEOTIDE SEQUENCE [LARGE SCALE GENOMIC DNA]</scope>
</reference>
<sequence>MNDFTARQIKTGGDPRMLPDYAALRDQMLKLIHPACPDVNWREAEKHCLALFEQNGVELQTAAWYTLVRTQLAGLSGLNEGVSLLEALISSQWKTLWPQPVHARVDILHGLSQRLHSFMRLLPLSHSDLSQLYLVEQRLVHISKHPDLRQISQFESLRTLMNSRAKRLENADNTSGPGIAIQSSEVLAATENWALPDDAQAATTIKWVYVTQPEHPPNAEVTSVIPEPVKRWKSFVAGMGVMLVVGTLSVWSWQLSSRSDPLRAQLAASLAPLPVTLNAAQRDGIRQQSTPPQPFIAQTRQQLMRLHQLPPHWTINHSRQLLEQAQVLWPQQADALAVEWQQQRNAMALPIESLEGWHQGMTTLQTLSDRLSQLDERKGKYITVSELKSVVFSAIQSFNHSIPAEEQLRVLSHYPTEQPLPAAARAQLEMHLKQLIAGYALLTDAE</sequence>
<dbReference type="OrthoDB" id="5579595at2"/>
<dbReference type="KEGG" id="ege:EM595_1597"/>
<keyword evidence="4" id="KW-1185">Reference proteome</keyword>
<feature type="domain" description="ImpA N-terminal" evidence="1">
    <location>
        <begin position="10"/>
        <end position="111"/>
    </location>
</feature>
<dbReference type="PANTHER" id="PTHR37024:SF5">
    <property type="entry name" value="IMPA N-TERMINAL DOMAIN-CONTAINING PROTEIN"/>
    <property type="match status" value="1"/>
</dbReference>